<keyword evidence="1" id="KW-0812">Transmembrane</keyword>
<name>A0A6S9DRX4_9STRA</name>
<protein>
    <submittedName>
        <fullName evidence="2">Uncharacterized protein</fullName>
    </submittedName>
</protein>
<gene>
    <name evidence="2" type="ORF">DBRI1063_LOCUS5835</name>
</gene>
<organism evidence="2">
    <name type="scientific">Ditylum brightwellii</name>
    <dbReference type="NCBI Taxonomy" id="49249"/>
    <lineage>
        <taxon>Eukaryota</taxon>
        <taxon>Sar</taxon>
        <taxon>Stramenopiles</taxon>
        <taxon>Ochrophyta</taxon>
        <taxon>Bacillariophyta</taxon>
        <taxon>Mediophyceae</taxon>
        <taxon>Lithodesmiophycidae</taxon>
        <taxon>Lithodesmiales</taxon>
        <taxon>Lithodesmiaceae</taxon>
        <taxon>Ditylum</taxon>
    </lineage>
</organism>
<keyword evidence="1" id="KW-1133">Transmembrane helix</keyword>
<evidence type="ECO:0000313" key="2">
    <source>
        <dbReference type="EMBL" id="CAD9320216.1"/>
    </source>
</evidence>
<feature type="transmembrane region" description="Helical" evidence="1">
    <location>
        <begin position="12"/>
        <end position="32"/>
    </location>
</feature>
<dbReference type="AlphaFoldDB" id="A0A6S9DRX4"/>
<sequence>MKENCRLSSQTIAENIWVGVEIAHIAFVFGFINSSPMHKISKFNGILHQLFCVELIYQTRYYVVRRGGDTRTTISPRTKSIPTVRVAFLTISSSVSSSTS</sequence>
<proteinExistence type="predicted"/>
<accession>A0A6S9DRX4</accession>
<evidence type="ECO:0000256" key="1">
    <source>
        <dbReference type="SAM" id="Phobius"/>
    </source>
</evidence>
<keyword evidence="1" id="KW-0472">Membrane</keyword>
<dbReference type="EMBL" id="HBGN01009093">
    <property type="protein sequence ID" value="CAD9320216.1"/>
    <property type="molecule type" value="Transcribed_RNA"/>
</dbReference>
<reference evidence="2" key="1">
    <citation type="submission" date="2021-01" db="EMBL/GenBank/DDBJ databases">
        <authorList>
            <person name="Corre E."/>
            <person name="Pelletier E."/>
            <person name="Niang G."/>
            <person name="Scheremetjew M."/>
            <person name="Finn R."/>
            <person name="Kale V."/>
            <person name="Holt S."/>
            <person name="Cochrane G."/>
            <person name="Meng A."/>
            <person name="Brown T."/>
            <person name="Cohen L."/>
        </authorList>
    </citation>
    <scope>NUCLEOTIDE SEQUENCE</scope>
    <source>
        <strain evidence="2">Pop2</strain>
    </source>
</reference>